<evidence type="ECO:0000256" key="3">
    <source>
        <dbReference type="SAM" id="Phobius"/>
    </source>
</evidence>
<keyword evidence="1" id="KW-0175">Coiled coil</keyword>
<organism evidence="4 5">
    <name type="scientific">Salinactinospora qingdaonensis</name>
    <dbReference type="NCBI Taxonomy" id="702744"/>
    <lineage>
        <taxon>Bacteria</taxon>
        <taxon>Bacillati</taxon>
        <taxon>Actinomycetota</taxon>
        <taxon>Actinomycetes</taxon>
        <taxon>Streptosporangiales</taxon>
        <taxon>Nocardiopsidaceae</taxon>
        <taxon>Salinactinospora</taxon>
    </lineage>
</organism>
<protein>
    <recommendedName>
        <fullName evidence="6">Cell division protein FtsB</fullName>
    </recommendedName>
</protein>
<keyword evidence="3" id="KW-1133">Transmembrane helix</keyword>
<dbReference type="InterPro" id="IPR007060">
    <property type="entry name" value="FtsL/DivIC"/>
</dbReference>
<feature type="coiled-coil region" evidence="1">
    <location>
        <begin position="79"/>
        <end position="106"/>
    </location>
</feature>
<keyword evidence="3" id="KW-0472">Membrane</keyword>
<sequence length="185" mass="20453">MSRPERPAGSRARAGPRASGSSARGPQTSGRGRRPTPGSAGAAKRRSARRRPALTSRAAILALVVCVIALSLAYPLREYIAQRAEITRLQEELSRTRGEVEDLQQRYDRLQDPGYVERLARTRLHYQYPGEHTYVVLGAEEDDAEQPEADEPADPWFTQLWKSVREADRAAPDTGSIPEAQAPAH</sequence>
<gene>
    <name evidence="4" type="ORF">GCM10022402_22340</name>
</gene>
<feature type="region of interest" description="Disordered" evidence="2">
    <location>
        <begin position="1"/>
        <end position="51"/>
    </location>
</feature>
<comment type="caution">
    <text evidence="4">The sequence shown here is derived from an EMBL/GenBank/DDBJ whole genome shotgun (WGS) entry which is preliminary data.</text>
</comment>
<evidence type="ECO:0008006" key="6">
    <source>
        <dbReference type="Google" id="ProtNLM"/>
    </source>
</evidence>
<evidence type="ECO:0000313" key="4">
    <source>
        <dbReference type="EMBL" id="GAA3742150.1"/>
    </source>
</evidence>
<feature type="compositionally biased region" description="Low complexity" evidence="2">
    <location>
        <begin position="9"/>
        <end position="26"/>
    </location>
</feature>
<dbReference type="EMBL" id="BAABDD010000008">
    <property type="protein sequence ID" value="GAA3742150.1"/>
    <property type="molecule type" value="Genomic_DNA"/>
</dbReference>
<dbReference type="Proteomes" id="UP001500908">
    <property type="component" value="Unassembled WGS sequence"/>
</dbReference>
<feature type="region of interest" description="Disordered" evidence="2">
    <location>
        <begin position="166"/>
        <end position="185"/>
    </location>
</feature>
<keyword evidence="3" id="KW-0812">Transmembrane</keyword>
<accession>A0ABP7FR10</accession>
<evidence type="ECO:0000256" key="1">
    <source>
        <dbReference type="SAM" id="Coils"/>
    </source>
</evidence>
<proteinExistence type="predicted"/>
<keyword evidence="5" id="KW-1185">Reference proteome</keyword>
<name>A0ABP7FR10_9ACTN</name>
<feature type="transmembrane region" description="Helical" evidence="3">
    <location>
        <begin position="54"/>
        <end position="74"/>
    </location>
</feature>
<dbReference type="Pfam" id="PF04977">
    <property type="entry name" value="DivIC"/>
    <property type="match status" value="1"/>
</dbReference>
<evidence type="ECO:0000313" key="5">
    <source>
        <dbReference type="Proteomes" id="UP001500908"/>
    </source>
</evidence>
<evidence type="ECO:0000256" key="2">
    <source>
        <dbReference type="SAM" id="MobiDB-lite"/>
    </source>
</evidence>
<reference evidence="5" key="1">
    <citation type="journal article" date="2019" name="Int. J. Syst. Evol. Microbiol.">
        <title>The Global Catalogue of Microorganisms (GCM) 10K type strain sequencing project: providing services to taxonomists for standard genome sequencing and annotation.</title>
        <authorList>
            <consortium name="The Broad Institute Genomics Platform"/>
            <consortium name="The Broad Institute Genome Sequencing Center for Infectious Disease"/>
            <person name="Wu L."/>
            <person name="Ma J."/>
        </authorList>
    </citation>
    <scope>NUCLEOTIDE SEQUENCE [LARGE SCALE GENOMIC DNA]</scope>
    <source>
        <strain evidence="5">JCM 17137</strain>
    </source>
</reference>